<name>A0A0G1VAU9_9BACT</name>
<protein>
    <recommendedName>
        <fullName evidence="4">Ada DNA repair metal-binding domain-containing protein</fullName>
    </recommendedName>
</protein>
<evidence type="ECO:0000256" key="1">
    <source>
        <dbReference type="SAM" id="Phobius"/>
    </source>
</evidence>
<accession>A0A0G1VAU9</accession>
<dbReference type="SUPFAM" id="SSF57884">
    <property type="entry name" value="Ada DNA repair protein, N-terminal domain (N-Ada 10)"/>
    <property type="match status" value="1"/>
</dbReference>
<proteinExistence type="predicted"/>
<evidence type="ECO:0000313" key="3">
    <source>
        <dbReference type="Proteomes" id="UP000034879"/>
    </source>
</evidence>
<dbReference type="Gene3D" id="3.40.10.10">
    <property type="entry name" value="DNA Methylphosphotriester Repair Domain"/>
    <property type="match status" value="1"/>
</dbReference>
<dbReference type="Proteomes" id="UP000034879">
    <property type="component" value="Unassembled WGS sequence"/>
</dbReference>
<keyword evidence="1" id="KW-0472">Membrane</keyword>
<dbReference type="InterPro" id="IPR035451">
    <property type="entry name" value="Ada-like_dom_sf"/>
</dbReference>
<keyword evidence="1" id="KW-1133">Transmembrane helix</keyword>
<organism evidence="2 3">
    <name type="scientific">Candidatus Nomurabacteria bacterium GW2011_GWB1_47_6</name>
    <dbReference type="NCBI Taxonomy" id="1618749"/>
    <lineage>
        <taxon>Bacteria</taxon>
        <taxon>Candidatus Nomuraibacteriota</taxon>
    </lineage>
</organism>
<comment type="caution">
    <text evidence="2">The sequence shown here is derived from an EMBL/GenBank/DDBJ whole genome shotgun (WGS) entry which is preliminary data.</text>
</comment>
<feature type="transmembrane region" description="Helical" evidence="1">
    <location>
        <begin position="16"/>
        <end position="35"/>
    </location>
</feature>
<dbReference type="EMBL" id="LCOJ01000016">
    <property type="protein sequence ID" value="KKU75323.1"/>
    <property type="molecule type" value="Genomic_DNA"/>
</dbReference>
<keyword evidence="1" id="KW-0812">Transmembrane</keyword>
<sequence length="128" mass="13803">MQKIKLFLESEKGKDILVVLIVILVGIGSFELGRLSKSDRSGGIKIEYTDPSALESLGGVSETANALRSSVAPAQNKAKGGYFASSRGTKYYPADCSAGQSIKESNKVWFETRDEAERAGYELSSSCR</sequence>
<evidence type="ECO:0008006" key="4">
    <source>
        <dbReference type="Google" id="ProtNLM"/>
    </source>
</evidence>
<evidence type="ECO:0000313" key="2">
    <source>
        <dbReference type="EMBL" id="KKU75323.1"/>
    </source>
</evidence>
<dbReference type="AlphaFoldDB" id="A0A0G1VAU9"/>
<gene>
    <name evidence="2" type="ORF">UY01_C0016G0013</name>
</gene>
<reference evidence="2 3" key="1">
    <citation type="journal article" date="2015" name="Nature">
        <title>rRNA introns, odd ribosomes, and small enigmatic genomes across a large radiation of phyla.</title>
        <authorList>
            <person name="Brown C.T."/>
            <person name="Hug L.A."/>
            <person name="Thomas B.C."/>
            <person name="Sharon I."/>
            <person name="Castelle C.J."/>
            <person name="Singh A."/>
            <person name="Wilkins M.J."/>
            <person name="Williams K.H."/>
            <person name="Banfield J.F."/>
        </authorList>
    </citation>
    <scope>NUCLEOTIDE SEQUENCE [LARGE SCALE GENOMIC DNA]</scope>
</reference>